<accession>A0A0V1DMB9</accession>
<protein>
    <submittedName>
        <fullName evidence="2">Uncharacterized protein</fullName>
    </submittedName>
</protein>
<dbReference type="EMBL" id="JYDT01003097">
    <property type="protein sequence ID" value="KRY62701.1"/>
    <property type="molecule type" value="Genomic_DNA"/>
</dbReference>
<proteinExistence type="predicted"/>
<name>A0A0V1DMB9_TRIPS</name>
<evidence type="ECO:0000313" key="3">
    <source>
        <dbReference type="Proteomes" id="UP000054995"/>
    </source>
</evidence>
<feature type="compositionally biased region" description="Basic and acidic residues" evidence="1">
    <location>
        <begin position="1"/>
        <end position="12"/>
    </location>
</feature>
<evidence type="ECO:0000313" key="2">
    <source>
        <dbReference type="EMBL" id="KRY62701.1"/>
    </source>
</evidence>
<dbReference type="AlphaFoldDB" id="A0A0V1DMB9"/>
<sequence>MNLEITDTHEFNQNDVAQTNNMKKNTNIRDLIELDVHPEQKNEPRNSRLS</sequence>
<gene>
    <name evidence="2" type="ORF">T4D_9077</name>
</gene>
<evidence type="ECO:0000256" key="1">
    <source>
        <dbReference type="SAM" id="MobiDB-lite"/>
    </source>
</evidence>
<reference evidence="2 3" key="1">
    <citation type="submission" date="2015-01" db="EMBL/GenBank/DDBJ databases">
        <title>Evolution of Trichinella species and genotypes.</title>
        <authorList>
            <person name="Korhonen P.K."/>
            <person name="Edoardo P."/>
            <person name="Giuseppe L.R."/>
            <person name="Gasser R.B."/>
        </authorList>
    </citation>
    <scope>NUCLEOTIDE SEQUENCE [LARGE SCALE GENOMIC DNA]</scope>
    <source>
        <strain evidence="2">ISS470</strain>
    </source>
</reference>
<comment type="caution">
    <text evidence="2">The sequence shown here is derived from an EMBL/GenBank/DDBJ whole genome shotgun (WGS) entry which is preliminary data.</text>
</comment>
<feature type="compositionally biased region" description="Polar residues" evidence="1">
    <location>
        <begin position="13"/>
        <end position="24"/>
    </location>
</feature>
<keyword evidence="3" id="KW-1185">Reference proteome</keyword>
<organism evidence="2 3">
    <name type="scientific">Trichinella pseudospiralis</name>
    <name type="common">Parasitic roundworm</name>
    <dbReference type="NCBI Taxonomy" id="6337"/>
    <lineage>
        <taxon>Eukaryota</taxon>
        <taxon>Metazoa</taxon>
        <taxon>Ecdysozoa</taxon>
        <taxon>Nematoda</taxon>
        <taxon>Enoplea</taxon>
        <taxon>Dorylaimia</taxon>
        <taxon>Trichinellida</taxon>
        <taxon>Trichinellidae</taxon>
        <taxon>Trichinella</taxon>
    </lineage>
</organism>
<dbReference type="Proteomes" id="UP000054995">
    <property type="component" value="Unassembled WGS sequence"/>
</dbReference>
<feature type="region of interest" description="Disordered" evidence="1">
    <location>
        <begin position="1"/>
        <end position="24"/>
    </location>
</feature>